<accession>A0A250KP37</accession>
<keyword evidence="3" id="KW-1185">Reference proteome</keyword>
<dbReference type="RefSeq" id="WP_145986440.1">
    <property type="nucleotide sequence ID" value="NZ_AP017928.1"/>
</dbReference>
<protein>
    <submittedName>
        <fullName evidence="2">Uncharacterized protein</fullName>
    </submittedName>
</protein>
<proteinExistence type="predicted"/>
<dbReference type="AlphaFoldDB" id="A0A250KP37"/>
<dbReference type="KEGG" id="mmai:sS8_1480"/>
<dbReference type="EMBL" id="AP017928">
    <property type="protein sequence ID" value="BBA33440.1"/>
    <property type="molecule type" value="Genomic_DNA"/>
</dbReference>
<evidence type="ECO:0000256" key="1">
    <source>
        <dbReference type="SAM" id="MobiDB-lite"/>
    </source>
</evidence>
<dbReference type="Proteomes" id="UP000266313">
    <property type="component" value="Chromosome"/>
</dbReference>
<evidence type="ECO:0000313" key="3">
    <source>
        <dbReference type="Proteomes" id="UP000266313"/>
    </source>
</evidence>
<feature type="region of interest" description="Disordered" evidence="1">
    <location>
        <begin position="253"/>
        <end position="282"/>
    </location>
</feature>
<name>A0A250KP37_9GAMM</name>
<reference evidence="2 3" key="1">
    <citation type="submission" date="2016-12" db="EMBL/GenBank/DDBJ databases">
        <title>Genome sequencing of Methylocaldum marinum.</title>
        <authorList>
            <person name="Takeuchi M."/>
            <person name="Kamagata Y."/>
            <person name="Hiraoka S."/>
            <person name="Oshima K."/>
            <person name="Hattori M."/>
            <person name="Iwasaki W."/>
        </authorList>
    </citation>
    <scope>NUCLEOTIDE SEQUENCE [LARGE SCALE GENOMIC DNA]</scope>
    <source>
        <strain evidence="2 3">S8</strain>
    </source>
</reference>
<sequence>MIALTLALFHSDPKRCIATADRAVERSRDLADIRPGAYAAANRALFRLTFGLCREEADDWAAVARGAEFARLAGDRTSLALYYTQQTVMDLDRADYSGALRSAQEVMHLGEAMGDGFNYMSGKYYSAWALLHLGRWGELRRIQAEGLLAAEQNDSPMPRSLFHLAAAALYLEALDYRGALVLCRRATPRHTDAYAVPLFVLLKSRAHLALGRHHEAICCLENLAQMAERLRRHFLRNLLGPPSHQKEQKIGDELLPSAPRPSPLVWSGPNKGSGHRSQMTRRPVAMPCVRPPTAAIASTFGLTPGARASGDYSTRSLTRSMSRSGGWLVQFAESDDAL</sequence>
<evidence type="ECO:0000313" key="2">
    <source>
        <dbReference type="EMBL" id="BBA33440.1"/>
    </source>
</evidence>
<gene>
    <name evidence="2" type="ORF">sS8_1480</name>
</gene>
<organism evidence="2 3">
    <name type="scientific">Methylocaldum marinum</name>
    <dbReference type="NCBI Taxonomy" id="1432792"/>
    <lineage>
        <taxon>Bacteria</taxon>
        <taxon>Pseudomonadati</taxon>
        <taxon>Pseudomonadota</taxon>
        <taxon>Gammaproteobacteria</taxon>
        <taxon>Methylococcales</taxon>
        <taxon>Methylococcaceae</taxon>
        <taxon>Methylocaldum</taxon>
    </lineage>
</organism>